<feature type="transmembrane region" description="Helical" evidence="8">
    <location>
        <begin position="692"/>
        <end position="716"/>
    </location>
</feature>
<evidence type="ECO:0000256" key="4">
    <source>
        <dbReference type="ARBA" id="ARBA00022692"/>
    </source>
</evidence>
<sequence>MAHFLQLLGRVSFRRRRLVLVLWLGALLLSGLGAATLSGPTSDSFTLPGTESQRAGDLMAQRFPATRVDGATARIVFAAPAGAQLTEPTWRSAVTGVIAELTGSADVASVSDPYQGQIARSGGVGYTRVTYAVPATDLSEDARDTLTHAVDAGRAAGLTVEVGGDATEEEGSGATELVGLMVAALVLVVTLGSLVAAGLPLLVALVGVGISLASVTAATGFLELSSNTSTLALMLGLAVAIDYSLFIVSRYRDELDRGLDHESAAGRAVATAGSAVVFAGLTVAIALVGLAVVNIPFLTEMGIAASFAVLLAVVISLTMLPALLGYAGDRVRTRRRHQDQRPPRRRLPSAGRHLPSAGRHLPPAGRHPEPEPEAEATRGRRWAERVTRRPAAVLAATVIGLGLVAMPALDLQLALPDDATAAPDSSARKAYDLLSTNFGAGFNGPLTIVVDGHPTGGARVDPMAAAGVIATRIGALPDVAAVTPATQNPAGDTAVFSVVPLSGPADARTSDLVRAIRELPAPTATEVSVTGSTALAVDITDSLGDALLPYLMVVVGLALVLLCVVFRSILVPLKAVGGFLLTVVSALGAVVAVFQWGWFDTLLGIEGQTGPIMSLLPVLVVGLVFGLAMDYEVFLVTRMREEFVHGAPPRQAVVTGFEHSARVVTAAAIIMISVFAGFVLTPDALIKQMGFALALGVGIDAFLVRMTLVPAVMTLLGRRAWYLPRRLDRILPNVDIEGTSLRDDSQTLAVNILPLQTDLPPTATATKPGSDGR</sequence>
<evidence type="ECO:0000259" key="9">
    <source>
        <dbReference type="PROSITE" id="PS50156"/>
    </source>
</evidence>
<feature type="compositionally biased region" description="Basic and acidic residues" evidence="7">
    <location>
        <begin position="366"/>
        <end position="383"/>
    </location>
</feature>
<dbReference type="RefSeq" id="WP_248826105.1">
    <property type="nucleotide sequence ID" value="NZ_JALKFT010000023.1"/>
</dbReference>
<dbReference type="InterPro" id="IPR000731">
    <property type="entry name" value="SSD"/>
</dbReference>
<dbReference type="PANTHER" id="PTHR33406">
    <property type="entry name" value="MEMBRANE PROTEIN MJ1562-RELATED"/>
    <property type="match status" value="1"/>
</dbReference>
<evidence type="ECO:0000256" key="1">
    <source>
        <dbReference type="ARBA" id="ARBA00004651"/>
    </source>
</evidence>
<evidence type="ECO:0000256" key="2">
    <source>
        <dbReference type="ARBA" id="ARBA00010157"/>
    </source>
</evidence>
<organism evidence="10 11">
    <name type="scientific">Frankia umida</name>
    <dbReference type="NCBI Taxonomy" id="573489"/>
    <lineage>
        <taxon>Bacteria</taxon>
        <taxon>Bacillati</taxon>
        <taxon>Actinomycetota</taxon>
        <taxon>Actinomycetes</taxon>
        <taxon>Frankiales</taxon>
        <taxon>Frankiaceae</taxon>
        <taxon>Frankia</taxon>
    </lineage>
</organism>
<dbReference type="Gene3D" id="1.20.1640.10">
    <property type="entry name" value="Multidrug efflux transporter AcrB transmembrane domain"/>
    <property type="match status" value="2"/>
</dbReference>
<accession>A0ABT0K3S5</accession>
<keyword evidence="3" id="KW-1003">Cell membrane</keyword>
<feature type="transmembrane region" description="Helical" evidence="8">
    <location>
        <begin position="177"/>
        <end position="195"/>
    </location>
</feature>
<protein>
    <submittedName>
        <fullName evidence="10">MMPL family transporter</fullName>
    </submittedName>
</protein>
<dbReference type="SUPFAM" id="SSF82866">
    <property type="entry name" value="Multidrug efflux transporter AcrB transmembrane domain"/>
    <property type="match status" value="2"/>
</dbReference>
<gene>
    <name evidence="10" type="ORF">MXD59_19515</name>
</gene>
<feature type="transmembrane region" description="Helical" evidence="8">
    <location>
        <begin position="390"/>
        <end position="409"/>
    </location>
</feature>
<feature type="transmembrane region" description="Helical" evidence="8">
    <location>
        <begin position="660"/>
        <end position="680"/>
    </location>
</feature>
<dbReference type="Proteomes" id="UP001201873">
    <property type="component" value="Unassembled WGS sequence"/>
</dbReference>
<keyword evidence="6 8" id="KW-0472">Membrane</keyword>
<comment type="subcellular location">
    <subcellularLocation>
        <location evidence="1">Cell membrane</location>
        <topology evidence="1">Multi-pass membrane protein</topology>
    </subcellularLocation>
</comment>
<feature type="transmembrane region" description="Helical" evidence="8">
    <location>
        <begin position="269"/>
        <end position="297"/>
    </location>
</feature>
<reference evidence="10 11" key="1">
    <citation type="submission" date="2022-04" db="EMBL/GenBank/DDBJ databases">
        <title>Genome diversity in the genus Frankia.</title>
        <authorList>
            <person name="Carlos-Shanley C."/>
            <person name="Hahn D."/>
        </authorList>
    </citation>
    <scope>NUCLEOTIDE SEQUENCE [LARGE SCALE GENOMIC DNA]</scope>
    <source>
        <strain evidence="10 11">Ag45/Mut15</strain>
    </source>
</reference>
<dbReference type="PROSITE" id="PS50156">
    <property type="entry name" value="SSD"/>
    <property type="match status" value="1"/>
</dbReference>
<dbReference type="PANTHER" id="PTHR33406:SF11">
    <property type="entry name" value="MEMBRANE PROTEIN SCO6666-RELATED"/>
    <property type="match status" value="1"/>
</dbReference>
<feature type="transmembrane region" description="Helical" evidence="8">
    <location>
        <begin position="202"/>
        <end position="222"/>
    </location>
</feature>
<evidence type="ECO:0000313" key="10">
    <source>
        <dbReference type="EMBL" id="MCK9877938.1"/>
    </source>
</evidence>
<feature type="transmembrane region" description="Helical" evidence="8">
    <location>
        <begin position="578"/>
        <end position="599"/>
    </location>
</feature>
<name>A0ABT0K3S5_9ACTN</name>
<keyword evidence="5 8" id="KW-1133">Transmembrane helix</keyword>
<dbReference type="Pfam" id="PF03176">
    <property type="entry name" value="MMPL"/>
    <property type="match status" value="2"/>
</dbReference>
<feature type="region of interest" description="Disordered" evidence="7">
    <location>
        <begin position="331"/>
        <end position="383"/>
    </location>
</feature>
<proteinExistence type="inferred from homology"/>
<feature type="transmembrane region" description="Helical" evidence="8">
    <location>
        <begin position="228"/>
        <end position="248"/>
    </location>
</feature>
<keyword evidence="11" id="KW-1185">Reference proteome</keyword>
<feature type="transmembrane region" description="Helical" evidence="8">
    <location>
        <begin position="611"/>
        <end position="631"/>
    </location>
</feature>
<feature type="compositionally biased region" description="Basic residues" evidence="7">
    <location>
        <begin position="332"/>
        <end position="347"/>
    </location>
</feature>
<keyword evidence="4 8" id="KW-0812">Transmembrane</keyword>
<evidence type="ECO:0000256" key="8">
    <source>
        <dbReference type="SAM" id="Phobius"/>
    </source>
</evidence>
<feature type="transmembrane region" description="Helical" evidence="8">
    <location>
        <begin position="547"/>
        <end position="566"/>
    </location>
</feature>
<evidence type="ECO:0000256" key="5">
    <source>
        <dbReference type="ARBA" id="ARBA00022989"/>
    </source>
</evidence>
<comment type="caution">
    <text evidence="10">The sequence shown here is derived from an EMBL/GenBank/DDBJ whole genome shotgun (WGS) entry which is preliminary data.</text>
</comment>
<feature type="domain" description="SSD" evidence="9">
    <location>
        <begin position="177"/>
        <end position="326"/>
    </location>
</feature>
<comment type="similarity">
    <text evidence="2">Belongs to the resistance-nodulation-cell division (RND) (TC 2.A.6) family. MmpL subfamily.</text>
</comment>
<evidence type="ECO:0000256" key="3">
    <source>
        <dbReference type="ARBA" id="ARBA00022475"/>
    </source>
</evidence>
<dbReference type="InterPro" id="IPR050545">
    <property type="entry name" value="Mycobact_MmpL"/>
</dbReference>
<evidence type="ECO:0000256" key="7">
    <source>
        <dbReference type="SAM" id="MobiDB-lite"/>
    </source>
</evidence>
<feature type="transmembrane region" description="Helical" evidence="8">
    <location>
        <begin position="303"/>
        <end position="327"/>
    </location>
</feature>
<evidence type="ECO:0000313" key="11">
    <source>
        <dbReference type="Proteomes" id="UP001201873"/>
    </source>
</evidence>
<dbReference type="EMBL" id="JALKFT010000023">
    <property type="protein sequence ID" value="MCK9877938.1"/>
    <property type="molecule type" value="Genomic_DNA"/>
</dbReference>
<evidence type="ECO:0000256" key="6">
    <source>
        <dbReference type="ARBA" id="ARBA00023136"/>
    </source>
</evidence>
<dbReference type="InterPro" id="IPR004869">
    <property type="entry name" value="MMPL_dom"/>
</dbReference>